<evidence type="ECO:0000256" key="1">
    <source>
        <dbReference type="ARBA" id="ARBA00004751"/>
    </source>
</evidence>
<dbReference type="InterPro" id="IPR036969">
    <property type="entry name" value="Citrate_synthase_sf"/>
</dbReference>
<dbReference type="Pfam" id="PF00285">
    <property type="entry name" value="Citrate_synt"/>
    <property type="match status" value="1"/>
</dbReference>
<dbReference type="PRINTS" id="PR00143">
    <property type="entry name" value="CITRTSNTHASE"/>
</dbReference>
<dbReference type="EMBL" id="LANT01000011">
    <property type="protein sequence ID" value="KJV59328.1"/>
    <property type="molecule type" value="Genomic_DNA"/>
</dbReference>
<accession>A0A0F3MU73</accession>
<dbReference type="InterPro" id="IPR016143">
    <property type="entry name" value="Citrate_synth-like_sm_a-sub"/>
</dbReference>
<dbReference type="InterPro" id="IPR002020">
    <property type="entry name" value="Citrate_synthase"/>
</dbReference>
<name>A0A0F3MU73_ANAPH</name>
<dbReference type="InterPro" id="IPR019810">
    <property type="entry name" value="Citrate_synthase_AS"/>
</dbReference>
<dbReference type="PANTHER" id="PTHR42871:SF1">
    <property type="entry name" value="CITRATE SYNTHASE"/>
    <property type="match status" value="1"/>
</dbReference>
<gene>
    <name evidence="6" type="ORF">EPHNCH_1614</name>
</gene>
<organism evidence="6 7">
    <name type="scientific">Anaplasma phagocytophilum str. NCH-1</name>
    <dbReference type="NCBI Taxonomy" id="1359161"/>
    <lineage>
        <taxon>Bacteria</taxon>
        <taxon>Pseudomonadati</taxon>
        <taxon>Pseudomonadota</taxon>
        <taxon>Alphaproteobacteria</taxon>
        <taxon>Rickettsiales</taxon>
        <taxon>Anaplasmataceae</taxon>
        <taxon>Anaplasma</taxon>
        <taxon>phagocytophilum group</taxon>
    </lineage>
</organism>
<dbReference type="SUPFAM" id="SSF48256">
    <property type="entry name" value="Citrate synthase"/>
    <property type="match status" value="1"/>
</dbReference>
<dbReference type="InterPro" id="IPR016142">
    <property type="entry name" value="Citrate_synth-like_lrg_a-sub"/>
</dbReference>
<dbReference type="Gene3D" id="1.10.580.10">
    <property type="entry name" value="Citrate Synthase, domain 1"/>
    <property type="match status" value="1"/>
</dbReference>
<dbReference type="PROSITE" id="PS00480">
    <property type="entry name" value="CITRATE_SYNTHASE"/>
    <property type="match status" value="1"/>
</dbReference>
<evidence type="ECO:0000256" key="2">
    <source>
        <dbReference type="ARBA" id="ARBA00010566"/>
    </source>
</evidence>
<keyword evidence="4 5" id="KW-0808">Transferase</keyword>
<dbReference type="GO" id="GO:0006099">
    <property type="term" value="P:tricarboxylic acid cycle"/>
    <property type="evidence" value="ECO:0007669"/>
    <property type="project" value="UniProtKB-UniPathway"/>
</dbReference>
<dbReference type="PANTHER" id="PTHR42871">
    <property type="entry name" value="CITRATE SYNTHASE"/>
    <property type="match status" value="1"/>
</dbReference>
<evidence type="ECO:0000256" key="4">
    <source>
        <dbReference type="ARBA" id="ARBA00022679"/>
    </source>
</evidence>
<comment type="similarity">
    <text evidence="2 5">Belongs to the citrate synthase family.</text>
</comment>
<reference evidence="6 7" key="1">
    <citation type="submission" date="2015-01" db="EMBL/GenBank/DDBJ databases">
        <title>Genome Sequencing of Rickettsiales.</title>
        <authorList>
            <person name="Daugherty S.C."/>
            <person name="Su Q."/>
            <person name="Abolude K."/>
            <person name="Beier-Sexton M."/>
            <person name="Carlyon J.A."/>
            <person name="Carter R."/>
            <person name="Day N.P."/>
            <person name="Dumler S.J."/>
            <person name="Dyachenko V."/>
            <person name="Godinez A."/>
            <person name="Kurtti T.J."/>
            <person name="Lichay M."/>
            <person name="Mullins K.E."/>
            <person name="Ott S."/>
            <person name="Pappas-Brown V."/>
            <person name="Paris D.H."/>
            <person name="Patel P."/>
            <person name="Richards A.L."/>
            <person name="Sadzewicz L."/>
            <person name="Sears K."/>
            <person name="Seidman D."/>
            <person name="Sengamalay N."/>
            <person name="Stenos J."/>
            <person name="Tallon L.J."/>
            <person name="Vincent G."/>
            <person name="Fraser C.M."/>
            <person name="Munderloh U."/>
            <person name="Dunning-Hotopp J.C."/>
        </authorList>
    </citation>
    <scope>NUCLEOTIDE SEQUENCE [LARGE SCALE GENOMIC DNA]</scope>
    <source>
        <strain evidence="6 7">NCH-1</strain>
    </source>
</reference>
<protein>
    <recommendedName>
        <fullName evidence="3">citrate synthase (unknown stereospecificity)</fullName>
        <ecNumber evidence="3">2.3.3.16</ecNumber>
    </recommendedName>
</protein>
<evidence type="ECO:0000256" key="3">
    <source>
        <dbReference type="ARBA" id="ARBA00012972"/>
    </source>
</evidence>
<evidence type="ECO:0000256" key="5">
    <source>
        <dbReference type="RuleBase" id="RU003406"/>
    </source>
</evidence>
<dbReference type="AlphaFoldDB" id="A0A0F3MU73"/>
<dbReference type="PATRIC" id="fig|1359161.3.peg.444"/>
<dbReference type="Gene3D" id="1.10.230.10">
    <property type="entry name" value="Cytochrome P450-Terp, domain 2"/>
    <property type="match status" value="1"/>
</dbReference>
<proteinExistence type="inferred from homology"/>
<sequence>MHADHEQNASTSTVRMTGSSGAGLFACLCAGVATLWGPAHGGANEAVIKMLAEIGSPENVSSFIDKVKNNKGKSRLMGFGHRVYKSYDPRARVCVQSVKMY</sequence>
<evidence type="ECO:0000313" key="6">
    <source>
        <dbReference type="EMBL" id="KJV59328.1"/>
    </source>
</evidence>
<dbReference type="GO" id="GO:0036440">
    <property type="term" value="F:citrate synthase activity"/>
    <property type="evidence" value="ECO:0007669"/>
    <property type="project" value="UniProtKB-EC"/>
</dbReference>
<comment type="caution">
    <text evidence="6">The sequence shown here is derived from an EMBL/GenBank/DDBJ whole genome shotgun (WGS) entry which is preliminary data.</text>
</comment>
<dbReference type="EC" id="2.3.3.16" evidence="3"/>
<comment type="pathway">
    <text evidence="1">Carbohydrate metabolism; tricarboxylic acid cycle; isocitrate from oxaloacetate: step 1/2.</text>
</comment>
<evidence type="ECO:0000313" key="7">
    <source>
        <dbReference type="Proteomes" id="UP000033754"/>
    </source>
</evidence>
<dbReference type="Proteomes" id="UP000033754">
    <property type="component" value="Unassembled WGS sequence"/>
</dbReference>
<dbReference type="UniPathway" id="UPA00223">
    <property type="reaction ID" value="UER00717"/>
</dbReference>